<dbReference type="InterPro" id="IPR018149">
    <property type="entry name" value="Lys-tRNA-synth_II_C"/>
</dbReference>
<protein>
    <submittedName>
        <fullName evidence="5">tRNA synthetase, class II (D, K and N)</fullName>
    </submittedName>
</protein>
<dbReference type="PRINTS" id="PR00982">
    <property type="entry name" value="TRNASYNTHLYS"/>
</dbReference>
<dbReference type="InterPro" id="IPR045864">
    <property type="entry name" value="aa-tRNA-synth_II/BPL/LPL"/>
</dbReference>
<evidence type="ECO:0000256" key="3">
    <source>
        <dbReference type="ARBA" id="ARBA00022840"/>
    </source>
</evidence>
<dbReference type="GO" id="GO:0004824">
    <property type="term" value="F:lysine-tRNA ligase activity"/>
    <property type="evidence" value="ECO:0007669"/>
    <property type="project" value="InterPro"/>
</dbReference>
<dbReference type="Gene3D" id="3.30.930.10">
    <property type="entry name" value="Bira Bifunctional Protein, Domain 2"/>
    <property type="match status" value="1"/>
</dbReference>
<organism evidence="5 6">
    <name type="scientific">Anaeromyxobacter dehalogenans (strain 2CP-C)</name>
    <dbReference type="NCBI Taxonomy" id="290397"/>
    <lineage>
        <taxon>Bacteria</taxon>
        <taxon>Pseudomonadati</taxon>
        <taxon>Myxococcota</taxon>
        <taxon>Myxococcia</taxon>
        <taxon>Myxococcales</taxon>
        <taxon>Cystobacterineae</taxon>
        <taxon>Anaeromyxobacteraceae</taxon>
        <taxon>Anaeromyxobacter</taxon>
    </lineage>
</organism>
<name>Q2IFY0_ANADE</name>
<proteinExistence type="predicted"/>
<keyword evidence="1" id="KW-0436">Ligase</keyword>
<feature type="domain" description="Aminoacyl-transfer RNA synthetases class-II family profile" evidence="4">
    <location>
        <begin position="13"/>
        <end position="334"/>
    </location>
</feature>
<dbReference type="OrthoDB" id="9801152at2"/>
<dbReference type="AlphaFoldDB" id="Q2IFY0"/>
<dbReference type="RefSeq" id="WP_011422774.1">
    <property type="nucleotide sequence ID" value="NC_007760.1"/>
</dbReference>
<dbReference type="EMBL" id="CP000251">
    <property type="protein sequence ID" value="ABC83492.1"/>
    <property type="molecule type" value="Genomic_DNA"/>
</dbReference>
<dbReference type="HOGENOM" id="CLU_008255_1_0_7"/>
<dbReference type="KEGG" id="ade:Adeh_3726"/>
<dbReference type="STRING" id="290397.Adeh_3726"/>
<evidence type="ECO:0000313" key="5">
    <source>
        <dbReference type="EMBL" id="ABC83492.1"/>
    </source>
</evidence>
<dbReference type="PANTHER" id="PTHR42918:SF6">
    <property type="entry name" value="ELONGATION FACTOR P--(R)-BETA-LYSINE LIGASE"/>
    <property type="match status" value="1"/>
</dbReference>
<dbReference type="GO" id="GO:0000049">
    <property type="term" value="F:tRNA binding"/>
    <property type="evidence" value="ECO:0007669"/>
    <property type="project" value="TreeGrafter"/>
</dbReference>
<evidence type="ECO:0000259" key="4">
    <source>
        <dbReference type="PROSITE" id="PS50862"/>
    </source>
</evidence>
<keyword evidence="5" id="KW-0030">Aminoacyl-tRNA synthetase</keyword>
<dbReference type="eggNOG" id="COG2269">
    <property type="taxonomic scope" value="Bacteria"/>
</dbReference>
<dbReference type="PROSITE" id="PS50862">
    <property type="entry name" value="AA_TRNA_LIGASE_II"/>
    <property type="match status" value="1"/>
</dbReference>
<dbReference type="InterPro" id="IPR004364">
    <property type="entry name" value="Aa-tRNA-synt_II"/>
</dbReference>
<evidence type="ECO:0000256" key="2">
    <source>
        <dbReference type="ARBA" id="ARBA00022741"/>
    </source>
</evidence>
<dbReference type="Pfam" id="PF00152">
    <property type="entry name" value="tRNA-synt_2"/>
    <property type="match status" value="1"/>
</dbReference>
<dbReference type="GO" id="GO:0005829">
    <property type="term" value="C:cytosol"/>
    <property type="evidence" value="ECO:0007669"/>
    <property type="project" value="TreeGrafter"/>
</dbReference>
<gene>
    <name evidence="5" type="ordered locus">Adeh_3726</name>
</gene>
<reference evidence="5" key="1">
    <citation type="submission" date="2006-01" db="EMBL/GenBank/DDBJ databases">
        <title>Complete sequence of Anaeromyxobacter dehalogenans 2CP-C.</title>
        <authorList>
            <consortium name="US DOE Joint Genome Institute"/>
            <person name="Copeland A."/>
            <person name="Lucas S."/>
            <person name="Lapidus A."/>
            <person name="Barry K."/>
            <person name="Detter J.C."/>
            <person name="Glavina T."/>
            <person name="Hammon N."/>
            <person name="Israni S."/>
            <person name="Pitluck S."/>
            <person name="Brettin T."/>
            <person name="Bruce D."/>
            <person name="Han C."/>
            <person name="Tapia R."/>
            <person name="Gilna P."/>
            <person name="Kiss H."/>
            <person name="Schmutz J."/>
            <person name="Larimer F."/>
            <person name="Land M."/>
            <person name="Kyrpides N."/>
            <person name="Anderson I."/>
            <person name="Sanford R.A."/>
            <person name="Ritalahti K.M."/>
            <person name="Thomas H.S."/>
            <person name="Kirby J.R."/>
            <person name="Zhulin I.B."/>
            <person name="Loeffler F.E."/>
            <person name="Richardson P."/>
        </authorList>
    </citation>
    <scope>NUCLEOTIDE SEQUENCE</scope>
    <source>
        <strain evidence="5">2CP-C</strain>
    </source>
</reference>
<dbReference type="GO" id="GO:0006430">
    <property type="term" value="P:lysyl-tRNA aminoacylation"/>
    <property type="evidence" value="ECO:0007669"/>
    <property type="project" value="InterPro"/>
</dbReference>
<dbReference type="NCBIfam" id="TIGR00462">
    <property type="entry name" value="genX"/>
    <property type="match status" value="1"/>
</dbReference>
<dbReference type="InterPro" id="IPR006195">
    <property type="entry name" value="aa-tRNA-synth_II"/>
</dbReference>
<sequence>MQSERRRERARARARLSAEVRRILGGLGYEEVETPCLVPAPGMEPHIDAFQATFVPEGGGTSRPLWLQNSPEYAMKRLLAEGFERVFQLARVFRNGEVSRTHNPEFTMLEFYRAGTDYRGIMADLEALVDGAARALLPGGEPRVTRDGRALSLAAPFETLTVAEAFRRHARVDLEACAGDADRLARAARAAGHDPGPPGEAFDDVFFRVMLDAVEPRLGVDRPTWLVDWPASMAALSKVKAADPRWAERFELYAGGLELANGFTELTDAREQRARLLEEQALRRRLGRPGYPLDEKFLEAVGRMPEAGGVAVGFDRLLMLLTGAASIEEVLLFPAHGFWD</sequence>
<keyword evidence="2" id="KW-0547">Nucleotide-binding</keyword>
<accession>Q2IFY0</accession>
<dbReference type="NCBIfam" id="NF006828">
    <property type="entry name" value="PRK09350.1"/>
    <property type="match status" value="1"/>
</dbReference>
<dbReference type="PANTHER" id="PTHR42918">
    <property type="entry name" value="LYSYL-TRNA SYNTHETASE"/>
    <property type="match status" value="1"/>
</dbReference>
<dbReference type="InterPro" id="IPR004525">
    <property type="entry name" value="EpmA"/>
</dbReference>
<evidence type="ECO:0000313" key="6">
    <source>
        <dbReference type="Proteomes" id="UP000001935"/>
    </source>
</evidence>
<keyword evidence="3" id="KW-0067">ATP-binding</keyword>
<evidence type="ECO:0000256" key="1">
    <source>
        <dbReference type="ARBA" id="ARBA00022598"/>
    </source>
</evidence>
<dbReference type="SUPFAM" id="SSF55681">
    <property type="entry name" value="Class II aaRS and biotin synthetases"/>
    <property type="match status" value="1"/>
</dbReference>
<dbReference type="GO" id="GO:0005524">
    <property type="term" value="F:ATP binding"/>
    <property type="evidence" value="ECO:0007669"/>
    <property type="project" value="UniProtKB-KW"/>
</dbReference>
<dbReference type="Proteomes" id="UP000001935">
    <property type="component" value="Chromosome"/>
</dbReference>